<evidence type="ECO:0000256" key="3">
    <source>
        <dbReference type="ARBA" id="ARBA00022692"/>
    </source>
</evidence>
<feature type="transmembrane region" description="Helical" evidence="6">
    <location>
        <begin position="124"/>
        <end position="145"/>
    </location>
</feature>
<dbReference type="STRING" id="602072.A0A1R3RQW0"/>
<proteinExistence type="inferred from homology"/>
<evidence type="ECO:0000256" key="2">
    <source>
        <dbReference type="ARBA" id="ARBA00008284"/>
    </source>
</evidence>
<keyword evidence="5 6" id="KW-0472">Membrane</keyword>
<evidence type="ECO:0000259" key="7">
    <source>
        <dbReference type="Pfam" id="PF05154"/>
    </source>
</evidence>
<sequence>MPSDLRGPNRRVNTVTGVAPKASVLERMKARVNTRTLFWWFVILNLLGCALVGVVVLFDQWSRTSPSSHSPLLRRWGGFEHRPLNNKCYRQERTATLLSIFLGLLGIDQWYAHHWVLAVFKTLTLGGAGIWAVVDVVLWVVGGVYSTDGCPGGRPGWY</sequence>
<keyword evidence="3 6" id="KW-0812">Transmembrane</keyword>
<keyword evidence="4 6" id="KW-1133">Transmembrane helix</keyword>
<dbReference type="EMBL" id="KV907498">
    <property type="protein sequence ID" value="OOF96873.1"/>
    <property type="molecule type" value="Genomic_DNA"/>
</dbReference>
<evidence type="ECO:0000256" key="6">
    <source>
        <dbReference type="SAM" id="Phobius"/>
    </source>
</evidence>
<dbReference type="GO" id="GO:0016020">
    <property type="term" value="C:membrane"/>
    <property type="evidence" value="ECO:0007669"/>
    <property type="project" value="UniProtKB-SubCell"/>
</dbReference>
<accession>A0A1R3RQW0</accession>
<reference evidence="9" key="1">
    <citation type="journal article" date="2017" name="Genome Biol.">
        <title>Comparative genomics reveals high biological diversity and specific adaptations in the industrially and medically important fungal genus Aspergillus.</title>
        <authorList>
            <person name="de Vries R.P."/>
            <person name="Riley R."/>
            <person name="Wiebenga A."/>
            <person name="Aguilar-Osorio G."/>
            <person name="Amillis S."/>
            <person name="Uchima C.A."/>
            <person name="Anderluh G."/>
            <person name="Asadollahi M."/>
            <person name="Askin M."/>
            <person name="Barry K."/>
            <person name="Battaglia E."/>
            <person name="Bayram O."/>
            <person name="Benocci T."/>
            <person name="Braus-Stromeyer S.A."/>
            <person name="Caldana C."/>
            <person name="Canovas D."/>
            <person name="Cerqueira G.C."/>
            <person name="Chen F."/>
            <person name="Chen W."/>
            <person name="Choi C."/>
            <person name="Clum A."/>
            <person name="Dos Santos R.A."/>
            <person name="Damasio A.R."/>
            <person name="Diallinas G."/>
            <person name="Emri T."/>
            <person name="Fekete E."/>
            <person name="Flipphi M."/>
            <person name="Freyberg S."/>
            <person name="Gallo A."/>
            <person name="Gournas C."/>
            <person name="Habgood R."/>
            <person name="Hainaut M."/>
            <person name="Harispe M.L."/>
            <person name="Henrissat B."/>
            <person name="Hilden K.S."/>
            <person name="Hope R."/>
            <person name="Hossain A."/>
            <person name="Karabika E."/>
            <person name="Karaffa L."/>
            <person name="Karanyi Z."/>
            <person name="Krasevec N."/>
            <person name="Kuo A."/>
            <person name="Kusch H."/>
            <person name="LaButti K."/>
            <person name="Lagendijk E.L."/>
            <person name="Lapidus A."/>
            <person name="Levasseur A."/>
            <person name="Lindquist E."/>
            <person name="Lipzen A."/>
            <person name="Logrieco A.F."/>
            <person name="MacCabe A."/>
            <person name="Maekelae M.R."/>
            <person name="Malavazi I."/>
            <person name="Melin P."/>
            <person name="Meyer V."/>
            <person name="Mielnichuk N."/>
            <person name="Miskei M."/>
            <person name="Molnar A.P."/>
            <person name="Mule G."/>
            <person name="Ngan C.Y."/>
            <person name="Orejas M."/>
            <person name="Orosz E."/>
            <person name="Ouedraogo J.P."/>
            <person name="Overkamp K.M."/>
            <person name="Park H.-S."/>
            <person name="Perrone G."/>
            <person name="Piumi F."/>
            <person name="Punt P.J."/>
            <person name="Ram A.F."/>
            <person name="Ramon A."/>
            <person name="Rauscher S."/>
            <person name="Record E."/>
            <person name="Riano-Pachon D.M."/>
            <person name="Robert V."/>
            <person name="Roehrig J."/>
            <person name="Ruller R."/>
            <person name="Salamov A."/>
            <person name="Salih N.S."/>
            <person name="Samson R.A."/>
            <person name="Sandor E."/>
            <person name="Sanguinetti M."/>
            <person name="Schuetze T."/>
            <person name="Sepcic K."/>
            <person name="Shelest E."/>
            <person name="Sherlock G."/>
            <person name="Sophianopoulou V."/>
            <person name="Squina F.M."/>
            <person name="Sun H."/>
            <person name="Susca A."/>
            <person name="Todd R.B."/>
            <person name="Tsang A."/>
            <person name="Unkles S.E."/>
            <person name="van de Wiele N."/>
            <person name="van Rossen-Uffink D."/>
            <person name="Oliveira J.V."/>
            <person name="Vesth T.C."/>
            <person name="Visser J."/>
            <person name="Yu J.-H."/>
            <person name="Zhou M."/>
            <person name="Andersen M.R."/>
            <person name="Archer D.B."/>
            <person name="Baker S.E."/>
            <person name="Benoit I."/>
            <person name="Brakhage A.A."/>
            <person name="Braus G.H."/>
            <person name="Fischer R."/>
            <person name="Frisvad J.C."/>
            <person name="Goldman G.H."/>
            <person name="Houbraken J."/>
            <person name="Oakley B."/>
            <person name="Pocsi I."/>
            <person name="Scazzocchio C."/>
            <person name="Seiboth B."/>
            <person name="vanKuyk P.A."/>
            <person name="Wortman J."/>
            <person name="Dyer P.S."/>
            <person name="Grigoriev I.V."/>
        </authorList>
    </citation>
    <scope>NUCLEOTIDE SEQUENCE [LARGE SCALE GENOMIC DNA]</scope>
    <source>
        <strain evidence="9">ITEM 5010</strain>
    </source>
</reference>
<evidence type="ECO:0000256" key="5">
    <source>
        <dbReference type="ARBA" id="ARBA00023136"/>
    </source>
</evidence>
<dbReference type="PANTHER" id="PTHR21016:SF25">
    <property type="entry name" value="TM2 DOMAIN-CONTAINING PROTEIN DDB_G0277895-RELATED"/>
    <property type="match status" value="1"/>
</dbReference>
<gene>
    <name evidence="8" type="ORF">ASPCADRAFT_129931</name>
</gene>
<comment type="subcellular location">
    <subcellularLocation>
        <location evidence="1">Membrane</location>
        <topology evidence="1">Multi-pass membrane protein</topology>
    </subcellularLocation>
</comment>
<evidence type="ECO:0000313" key="8">
    <source>
        <dbReference type="EMBL" id="OOF96873.1"/>
    </source>
</evidence>
<dbReference type="Proteomes" id="UP000188318">
    <property type="component" value="Unassembled WGS sequence"/>
</dbReference>
<evidence type="ECO:0000256" key="4">
    <source>
        <dbReference type="ARBA" id="ARBA00022989"/>
    </source>
</evidence>
<dbReference type="InterPro" id="IPR050932">
    <property type="entry name" value="TM2D1-3-like"/>
</dbReference>
<feature type="transmembrane region" description="Helical" evidence="6">
    <location>
        <begin position="37"/>
        <end position="58"/>
    </location>
</feature>
<dbReference type="Pfam" id="PF05154">
    <property type="entry name" value="TM2"/>
    <property type="match status" value="1"/>
</dbReference>
<dbReference type="VEuPathDB" id="FungiDB:ASPCADRAFT_129931"/>
<name>A0A1R3RQW0_ASPC5</name>
<dbReference type="OrthoDB" id="4463378at2759"/>
<organism evidence="8 9">
    <name type="scientific">Aspergillus carbonarius (strain ITEM 5010)</name>
    <dbReference type="NCBI Taxonomy" id="602072"/>
    <lineage>
        <taxon>Eukaryota</taxon>
        <taxon>Fungi</taxon>
        <taxon>Dikarya</taxon>
        <taxon>Ascomycota</taxon>
        <taxon>Pezizomycotina</taxon>
        <taxon>Eurotiomycetes</taxon>
        <taxon>Eurotiomycetidae</taxon>
        <taxon>Eurotiales</taxon>
        <taxon>Aspergillaceae</taxon>
        <taxon>Aspergillus</taxon>
        <taxon>Aspergillus subgen. Circumdati</taxon>
    </lineage>
</organism>
<comment type="similarity">
    <text evidence="2">Belongs to the TM2 family.</text>
</comment>
<evidence type="ECO:0000313" key="9">
    <source>
        <dbReference type="Proteomes" id="UP000188318"/>
    </source>
</evidence>
<protein>
    <recommendedName>
        <fullName evidence="7">TM2 domain-containing protein</fullName>
    </recommendedName>
</protein>
<keyword evidence="9" id="KW-1185">Reference proteome</keyword>
<dbReference type="PANTHER" id="PTHR21016">
    <property type="entry name" value="BETA-AMYLOID BINDING PROTEIN-RELATED"/>
    <property type="match status" value="1"/>
</dbReference>
<dbReference type="AlphaFoldDB" id="A0A1R3RQW0"/>
<feature type="domain" description="TM2" evidence="7">
    <location>
        <begin position="94"/>
        <end position="137"/>
    </location>
</feature>
<dbReference type="InterPro" id="IPR007829">
    <property type="entry name" value="TM2"/>
</dbReference>
<evidence type="ECO:0000256" key="1">
    <source>
        <dbReference type="ARBA" id="ARBA00004141"/>
    </source>
</evidence>
<feature type="transmembrane region" description="Helical" evidence="6">
    <location>
        <begin position="94"/>
        <end position="112"/>
    </location>
</feature>